<comment type="caution">
    <text evidence="2">The sequence shown here is derived from an EMBL/GenBank/DDBJ whole genome shotgun (WGS) entry which is preliminary data.</text>
</comment>
<keyword evidence="1" id="KW-0808">Transferase</keyword>
<evidence type="ECO:0000256" key="1">
    <source>
        <dbReference type="ARBA" id="ARBA00022679"/>
    </source>
</evidence>
<dbReference type="Proteomes" id="UP001501470">
    <property type="component" value="Unassembled WGS sequence"/>
</dbReference>
<accession>A0ABP4NL14</accession>
<proteinExistence type="predicted"/>
<dbReference type="EMBL" id="BAAAQD010000033">
    <property type="protein sequence ID" value="GAA1563465.1"/>
    <property type="molecule type" value="Genomic_DNA"/>
</dbReference>
<reference evidence="3" key="1">
    <citation type="journal article" date="2019" name="Int. J. Syst. Evol. Microbiol.">
        <title>The Global Catalogue of Microorganisms (GCM) 10K type strain sequencing project: providing services to taxonomists for standard genome sequencing and annotation.</title>
        <authorList>
            <consortium name="The Broad Institute Genomics Platform"/>
            <consortium name="The Broad Institute Genome Sequencing Center for Infectious Disease"/>
            <person name="Wu L."/>
            <person name="Ma J."/>
        </authorList>
    </citation>
    <scope>NUCLEOTIDE SEQUENCE [LARGE SCALE GENOMIC DNA]</scope>
    <source>
        <strain evidence="3">JCM 15933</strain>
    </source>
</reference>
<dbReference type="RefSeq" id="WP_344512535.1">
    <property type="nucleotide sequence ID" value="NZ_BAAAQD010000033.1"/>
</dbReference>
<name>A0ABP4NL14_9ACTN</name>
<dbReference type="Gene3D" id="3.40.50.150">
    <property type="entry name" value="Vaccinia Virus protein VP39"/>
    <property type="match status" value="1"/>
</dbReference>
<dbReference type="SUPFAM" id="SSF53335">
    <property type="entry name" value="S-adenosyl-L-methionine-dependent methyltransferases"/>
    <property type="match status" value="1"/>
</dbReference>
<dbReference type="CDD" id="cd02440">
    <property type="entry name" value="AdoMet_MTases"/>
    <property type="match status" value="1"/>
</dbReference>
<dbReference type="PANTHER" id="PTHR43861:SF3">
    <property type="entry name" value="PUTATIVE (AFU_ORTHOLOGUE AFUA_2G14390)-RELATED"/>
    <property type="match status" value="1"/>
</dbReference>
<gene>
    <name evidence="2" type="ORF">GCM10009827_101350</name>
</gene>
<dbReference type="GO" id="GO:0008168">
    <property type="term" value="F:methyltransferase activity"/>
    <property type="evidence" value="ECO:0007669"/>
    <property type="project" value="UniProtKB-KW"/>
</dbReference>
<keyword evidence="2" id="KW-0489">Methyltransferase</keyword>
<evidence type="ECO:0000313" key="2">
    <source>
        <dbReference type="EMBL" id="GAA1563465.1"/>
    </source>
</evidence>
<dbReference type="InterPro" id="IPR029063">
    <property type="entry name" value="SAM-dependent_MTases_sf"/>
</dbReference>
<evidence type="ECO:0000313" key="3">
    <source>
        <dbReference type="Proteomes" id="UP001501470"/>
    </source>
</evidence>
<keyword evidence="3" id="KW-1185">Reference proteome</keyword>
<dbReference type="Pfam" id="PF13489">
    <property type="entry name" value="Methyltransf_23"/>
    <property type="match status" value="1"/>
</dbReference>
<protein>
    <submittedName>
        <fullName evidence="2">Methyltransferase domain-containing protein</fullName>
    </submittedName>
</protein>
<dbReference type="GO" id="GO:0032259">
    <property type="term" value="P:methylation"/>
    <property type="evidence" value="ECO:0007669"/>
    <property type="project" value="UniProtKB-KW"/>
</dbReference>
<dbReference type="PANTHER" id="PTHR43861">
    <property type="entry name" value="TRANS-ACONITATE 2-METHYLTRANSFERASE-RELATED"/>
    <property type="match status" value="1"/>
</dbReference>
<sequence>MSTVTRAAAGDVSAYTFANADEQGRTQLQILADILDEHSTGMLLRAGITTGWRCLDVGPGGGTITTWMAEQVGPSGHVTALDLDPRHVTGGDNITIRKDDVRTADLPPGEFDLIHVRLVLLHLAERDAVLDRLVAALRPGGVLVVSDWDATDRNMLLQAPTPQAAEAFNAFQDGLLAALEANGADTGWARRVPLAMRAAGLEVVDTVVHNRLWAGGGAGNLLHESNSHQLHDALLARGMTVEQLAALREAMRDPQTLAYCYWMFTTIGRRPH</sequence>
<organism evidence="2 3">
    <name type="scientific">Dactylosporangium maewongense</name>
    <dbReference type="NCBI Taxonomy" id="634393"/>
    <lineage>
        <taxon>Bacteria</taxon>
        <taxon>Bacillati</taxon>
        <taxon>Actinomycetota</taxon>
        <taxon>Actinomycetes</taxon>
        <taxon>Micromonosporales</taxon>
        <taxon>Micromonosporaceae</taxon>
        <taxon>Dactylosporangium</taxon>
    </lineage>
</organism>